<protein>
    <recommendedName>
        <fullName evidence="4">TraD/TraG TraM recognition site domain-containing protein</fullName>
    </recommendedName>
</protein>
<proteinExistence type="predicted"/>
<accession>H5TIB1</accession>
<name>H5TIB1_GORO1</name>
<evidence type="ECO:0000313" key="2">
    <source>
        <dbReference type="EMBL" id="GAB33219.1"/>
    </source>
</evidence>
<keyword evidence="3" id="KW-1185">Reference proteome</keyword>
<dbReference type="STRING" id="1108044.GOOTI_051_00100"/>
<dbReference type="OrthoDB" id="4772289at2"/>
<dbReference type="Proteomes" id="UP000005038">
    <property type="component" value="Unassembled WGS sequence"/>
</dbReference>
<dbReference type="RefSeq" id="WP_007237478.1">
    <property type="nucleotide sequence ID" value="NZ_BAFB01000051.1"/>
</dbReference>
<dbReference type="Gene3D" id="3.40.50.300">
    <property type="entry name" value="P-loop containing nucleotide triphosphate hydrolases"/>
    <property type="match status" value="1"/>
</dbReference>
<reference evidence="2" key="1">
    <citation type="submission" date="2012-02" db="EMBL/GenBank/DDBJ databases">
        <title>Whole genome shotgun sequence of Gordonia otitidis NBRC 100426.</title>
        <authorList>
            <person name="Yoshida I."/>
            <person name="Hosoyama A."/>
            <person name="Tsuchikane K."/>
            <person name="Katsumata H."/>
            <person name="Yamazaki S."/>
            <person name="Fujita N."/>
        </authorList>
    </citation>
    <scope>NUCLEOTIDE SEQUENCE [LARGE SCALE GENOMIC DNA]</scope>
    <source>
        <strain evidence="2">NBRC 100426</strain>
    </source>
</reference>
<comment type="caution">
    <text evidence="2">The sequence shown here is derived from an EMBL/GenBank/DDBJ whole genome shotgun (WGS) entry which is preliminary data.</text>
</comment>
<evidence type="ECO:0000313" key="3">
    <source>
        <dbReference type="Proteomes" id="UP000005038"/>
    </source>
</evidence>
<dbReference type="EMBL" id="BAFB01000051">
    <property type="protein sequence ID" value="GAB33219.1"/>
    <property type="molecule type" value="Genomic_DNA"/>
</dbReference>
<feature type="region of interest" description="Disordered" evidence="1">
    <location>
        <begin position="573"/>
        <end position="625"/>
    </location>
</feature>
<sequence length="625" mass="67977">MKLWNTKRSACLGVGKYGQPVGIPFDNFGKLLLVTGSSRTGKTRVGNSVARQVSAGTGAGQIVICGKPDPSFEAEKARDAERLGRSFLHFTMTPGGGIYQRAHPYSPPRPCHYDPLSRGSGASRANMLVNSVAHNPEAEVYHRNAVEISGLCWDIARYNGFDLETDPDTGAVRKRRSLDVLTDMLEPETLDAQAKILSPELMLRHHPHMQYADAESMVNHLRSRALSIVRNEPKTKSTVGSSIADLQSMISNFIGSSAFYPQSLSEGSAPALRIDLLRAIVRGEIILFSLPAAEYLGQAQSLTALILLDLQSTIATLREFKRQFSNKKADDTPWPPVILQLEEFGSLANAAGATALIGLVNKAADVGLIPIASTQALADIRKVGDNYLEPLIANTSDIVTLQIGQEEDDTDICEFSGHVNKKIATEDIEVTNNRLGLFTGAKQSATVRATDTESTRVPKGAAQALASIRDDDYREMLWITTAPKLTAVHSCGPEGPNNWHETLQMVPVDEPPLGYTPFANPTDVERSELSARIETLRRINDEWDPDGLLARVRAFHTVNLEPTNVDDLRAEIDDVSTPAPPPATVQVPDDDIPLPDEPVDDEPIPAPHANPFRDAVVDDSDDGLL</sequence>
<dbReference type="SUPFAM" id="SSF52540">
    <property type="entry name" value="P-loop containing nucleoside triphosphate hydrolases"/>
    <property type="match status" value="1"/>
</dbReference>
<evidence type="ECO:0008006" key="4">
    <source>
        <dbReference type="Google" id="ProtNLM"/>
    </source>
</evidence>
<gene>
    <name evidence="2" type="ORF">GOOTI_051_00100</name>
</gene>
<dbReference type="InterPro" id="IPR027417">
    <property type="entry name" value="P-loop_NTPase"/>
</dbReference>
<feature type="compositionally biased region" description="Acidic residues" evidence="1">
    <location>
        <begin position="588"/>
        <end position="603"/>
    </location>
</feature>
<organism evidence="2 3">
    <name type="scientific">Gordonia otitidis (strain DSM 44809 / CCUG 52243 / JCM 12355 / NBRC 100426 / IFM 10032)</name>
    <dbReference type="NCBI Taxonomy" id="1108044"/>
    <lineage>
        <taxon>Bacteria</taxon>
        <taxon>Bacillati</taxon>
        <taxon>Actinomycetota</taxon>
        <taxon>Actinomycetes</taxon>
        <taxon>Mycobacteriales</taxon>
        <taxon>Gordoniaceae</taxon>
        <taxon>Gordonia</taxon>
    </lineage>
</organism>
<dbReference type="AlphaFoldDB" id="H5TIB1"/>
<evidence type="ECO:0000256" key="1">
    <source>
        <dbReference type="SAM" id="MobiDB-lite"/>
    </source>
</evidence>